<evidence type="ECO:0000313" key="6">
    <source>
        <dbReference type="EMBL" id="KKM20778.1"/>
    </source>
</evidence>
<feature type="domain" description="4Fe-4S ferredoxin-type" evidence="5">
    <location>
        <begin position="24"/>
        <end position="54"/>
    </location>
</feature>
<dbReference type="GO" id="GO:0051539">
    <property type="term" value="F:4 iron, 4 sulfur cluster binding"/>
    <property type="evidence" value="ECO:0007669"/>
    <property type="project" value="UniProtKB-KW"/>
</dbReference>
<keyword evidence="4" id="KW-0411">Iron-sulfur</keyword>
<dbReference type="InterPro" id="IPR017900">
    <property type="entry name" value="4Fe4S_Fe_S_CS"/>
</dbReference>
<dbReference type="PANTHER" id="PTHR43177:SF3">
    <property type="entry name" value="PROTEIN NRFC HOMOLOG"/>
    <property type="match status" value="1"/>
</dbReference>
<dbReference type="AlphaFoldDB" id="A0A0F9KF54"/>
<evidence type="ECO:0000256" key="1">
    <source>
        <dbReference type="ARBA" id="ARBA00022485"/>
    </source>
</evidence>
<dbReference type="Gene3D" id="3.30.70.20">
    <property type="match status" value="2"/>
</dbReference>
<evidence type="ECO:0000259" key="5">
    <source>
        <dbReference type="PROSITE" id="PS51379"/>
    </source>
</evidence>
<dbReference type="CDD" id="cd10551">
    <property type="entry name" value="PsrB"/>
    <property type="match status" value="1"/>
</dbReference>
<dbReference type="SUPFAM" id="SSF54862">
    <property type="entry name" value="4Fe-4S ferredoxins"/>
    <property type="match status" value="1"/>
</dbReference>
<dbReference type="GO" id="GO:0046872">
    <property type="term" value="F:metal ion binding"/>
    <property type="evidence" value="ECO:0007669"/>
    <property type="project" value="UniProtKB-KW"/>
</dbReference>
<sequence>MGNDKGPHKKDLDPSRKKRKMHLWGMVIDLDRCTGCQACVIACKAENNIPFVGQEQAEKGRDIKWMEMITETHGEYPKMKTRFIPRPCLHCDDPPCTKVCPVHATYKDPEGIVAQVYARCIGCRFCMAACPYTAKYFNWHHFKIPKVMQRYNPDVSVRPRGVVEKCTFCHHRLIKARDRAAHEGREFRPAEYIPACVESCPSQAMYFGDLKDPKSEVAKLAGSPRGFRLLEDLGTKPKVIYLSEGEKHDLS</sequence>
<name>A0A0F9KF54_9ZZZZ</name>
<protein>
    <recommendedName>
        <fullName evidence="5">4Fe-4S ferredoxin-type domain-containing protein</fullName>
    </recommendedName>
</protein>
<keyword evidence="1" id="KW-0004">4Fe-4S</keyword>
<dbReference type="PANTHER" id="PTHR43177">
    <property type="entry name" value="PROTEIN NRFC"/>
    <property type="match status" value="1"/>
</dbReference>
<reference evidence="6" key="1">
    <citation type="journal article" date="2015" name="Nature">
        <title>Complex archaea that bridge the gap between prokaryotes and eukaryotes.</title>
        <authorList>
            <person name="Spang A."/>
            <person name="Saw J.H."/>
            <person name="Jorgensen S.L."/>
            <person name="Zaremba-Niedzwiedzka K."/>
            <person name="Martijn J."/>
            <person name="Lind A.E."/>
            <person name="van Eijk R."/>
            <person name="Schleper C."/>
            <person name="Guy L."/>
            <person name="Ettema T.J."/>
        </authorList>
    </citation>
    <scope>NUCLEOTIDE SEQUENCE</scope>
</reference>
<comment type="caution">
    <text evidence="6">The sequence shown here is derived from an EMBL/GenBank/DDBJ whole genome shotgun (WGS) entry which is preliminary data.</text>
</comment>
<feature type="domain" description="4Fe-4S ferredoxin-type" evidence="5">
    <location>
        <begin position="79"/>
        <end position="110"/>
    </location>
</feature>
<evidence type="ECO:0000256" key="3">
    <source>
        <dbReference type="ARBA" id="ARBA00023004"/>
    </source>
</evidence>
<gene>
    <name evidence="6" type="ORF">LCGC14_1642040</name>
</gene>
<dbReference type="InterPro" id="IPR017896">
    <property type="entry name" value="4Fe4S_Fe-S-bd"/>
</dbReference>
<keyword evidence="2" id="KW-0479">Metal-binding</keyword>
<organism evidence="6">
    <name type="scientific">marine sediment metagenome</name>
    <dbReference type="NCBI Taxonomy" id="412755"/>
    <lineage>
        <taxon>unclassified sequences</taxon>
        <taxon>metagenomes</taxon>
        <taxon>ecological metagenomes</taxon>
    </lineage>
</organism>
<keyword evidence="3" id="KW-0408">Iron</keyword>
<dbReference type="Pfam" id="PF12797">
    <property type="entry name" value="Fer4_2"/>
    <property type="match status" value="1"/>
</dbReference>
<dbReference type="InterPro" id="IPR050954">
    <property type="entry name" value="ET_IronSulfur_Cluster-Binding"/>
</dbReference>
<dbReference type="PROSITE" id="PS51379">
    <property type="entry name" value="4FE4S_FER_2"/>
    <property type="match status" value="3"/>
</dbReference>
<dbReference type="EMBL" id="LAZR01013697">
    <property type="protein sequence ID" value="KKM20778.1"/>
    <property type="molecule type" value="Genomic_DNA"/>
</dbReference>
<dbReference type="PROSITE" id="PS00198">
    <property type="entry name" value="4FE4S_FER_1"/>
    <property type="match status" value="1"/>
</dbReference>
<proteinExistence type="predicted"/>
<feature type="domain" description="4Fe-4S ferredoxin-type" evidence="5">
    <location>
        <begin position="111"/>
        <end position="140"/>
    </location>
</feature>
<dbReference type="Pfam" id="PF13247">
    <property type="entry name" value="Fer4_11"/>
    <property type="match status" value="1"/>
</dbReference>
<evidence type="ECO:0000256" key="2">
    <source>
        <dbReference type="ARBA" id="ARBA00022723"/>
    </source>
</evidence>
<accession>A0A0F9KF54</accession>
<evidence type="ECO:0000256" key="4">
    <source>
        <dbReference type="ARBA" id="ARBA00023014"/>
    </source>
</evidence>